<evidence type="ECO:0000313" key="3">
    <source>
        <dbReference type="Proteomes" id="UP000299011"/>
    </source>
</evidence>
<keyword evidence="1" id="KW-0472">Membrane</keyword>
<name>A0A4P8P5X5_HALMT</name>
<keyword evidence="1" id="KW-0812">Transmembrane</keyword>
<evidence type="ECO:0000313" key="2">
    <source>
        <dbReference type="EMBL" id="QCQ76342.1"/>
    </source>
</evidence>
<dbReference type="AlphaFoldDB" id="A0A4P8P5X5"/>
<dbReference type="Proteomes" id="UP000299011">
    <property type="component" value="Chromosome"/>
</dbReference>
<feature type="transmembrane region" description="Helical" evidence="1">
    <location>
        <begin position="47"/>
        <end position="66"/>
    </location>
</feature>
<feature type="transmembrane region" description="Helical" evidence="1">
    <location>
        <begin position="12"/>
        <end position="35"/>
    </location>
</feature>
<protein>
    <submittedName>
        <fullName evidence="2">Uncharacterized protein</fullName>
    </submittedName>
</protein>
<sequence length="71" mass="7585">MSRIQNVSNARLLTVLGGSALVIQLLVFQNSFGIVENTGVSGLLRDVLSGGLLFVAVGCLVGRLYLRHRDS</sequence>
<accession>A0A4P8P5X5</accession>
<reference evidence="2 3" key="1">
    <citation type="submission" date="2019-04" db="EMBL/GenBank/DDBJ databases">
        <title>Methylomes of two halophilic Archaea, Haloarcula marismortui and Haloferax mediterranei.</title>
        <authorList>
            <person name="DasSarma S."/>
            <person name="DasSarma P."/>
            <person name="DasSarma S."/>
            <person name="Fomenkov A."/>
            <person name="Vincze T."/>
            <person name="Anton B.P."/>
            <person name="Roberts R.J."/>
        </authorList>
    </citation>
    <scope>NUCLEOTIDE SEQUENCE [LARGE SCALE GENOMIC DNA]</scope>
    <source>
        <strain evidence="3">ATCC 33500 / DSM 1411 / JCM 8866 / NBRC 14739 / NCIMB 2177 / R-4</strain>
    </source>
</reference>
<proteinExistence type="predicted"/>
<gene>
    <name evidence="2" type="ORF">E6P09_14070</name>
</gene>
<evidence type="ECO:0000256" key="1">
    <source>
        <dbReference type="SAM" id="Phobius"/>
    </source>
</evidence>
<dbReference type="EMBL" id="CP039139">
    <property type="protein sequence ID" value="QCQ76342.1"/>
    <property type="molecule type" value="Genomic_DNA"/>
</dbReference>
<organism evidence="2 3">
    <name type="scientific">Haloferax mediterranei (strain ATCC 33500 / DSM 1411 / JCM 8866 / NBRC 14739 / NCIMB 2177 / R-4)</name>
    <name type="common">Halobacterium mediterranei</name>
    <dbReference type="NCBI Taxonomy" id="523841"/>
    <lineage>
        <taxon>Archaea</taxon>
        <taxon>Methanobacteriati</taxon>
        <taxon>Methanobacteriota</taxon>
        <taxon>Stenosarchaea group</taxon>
        <taxon>Halobacteria</taxon>
        <taxon>Halobacteriales</taxon>
        <taxon>Haloferacaceae</taxon>
        <taxon>Haloferax</taxon>
    </lineage>
</organism>
<keyword evidence="1" id="KW-1133">Transmembrane helix</keyword>